<name>A0A4Z2G4C5_9TELE</name>
<accession>A0A4Z2G4C5</accession>
<keyword evidence="3" id="KW-1185">Reference proteome</keyword>
<dbReference type="Proteomes" id="UP000314294">
    <property type="component" value="Unassembled WGS sequence"/>
</dbReference>
<dbReference type="EMBL" id="SRLO01000697">
    <property type="protein sequence ID" value="TNN48426.1"/>
    <property type="molecule type" value="Genomic_DNA"/>
</dbReference>
<reference evidence="2 3" key="1">
    <citation type="submission" date="2019-03" db="EMBL/GenBank/DDBJ databases">
        <title>First draft genome of Liparis tanakae, snailfish: a comprehensive survey of snailfish specific genes.</title>
        <authorList>
            <person name="Kim W."/>
            <person name="Song I."/>
            <person name="Jeong J.-H."/>
            <person name="Kim D."/>
            <person name="Kim S."/>
            <person name="Ryu S."/>
            <person name="Song J.Y."/>
            <person name="Lee S.K."/>
        </authorList>
    </citation>
    <scope>NUCLEOTIDE SEQUENCE [LARGE SCALE GENOMIC DNA]</scope>
    <source>
        <tissue evidence="2">Muscle</tissue>
    </source>
</reference>
<organism evidence="2 3">
    <name type="scientific">Liparis tanakae</name>
    <name type="common">Tanaka's snailfish</name>
    <dbReference type="NCBI Taxonomy" id="230148"/>
    <lineage>
        <taxon>Eukaryota</taxon>
        <taxon>Metazoa</taxon>
        <taxon>Chordata</taxon>
        <taxon>Craniata</taxon>
        <taxon>Vertebrata</taxon>
        <taxon>Euteleostomi</taxon>
        <taxon>Actinopterygii</taxon>
        <taxon>Neopterygii</taxon>
        <taxon>Teleostei</taxon>
        <taxon>Neoteleostei</taxon>
        <taxon>Acanthomorphata</taxon>
        <taxon>Eupercaria</taxon>
        <taxon>Perciformes</taxon>
        <taxon>Cottioidei</taxon>
        <taxon>Cottales</taxon>
        <taxon>Liparidae</taxon>
        <taxon>Liparis</taxon>
    </lineage>
</organism>
<gene>
    <name evidence="2" type="ORF">EYF80_041352</name>
</gene>
<proteinExistence type="predicted"/>
<evidence type="ECO:0000313" key="3">
    <source>
        <dbReference type="Proteomes" id="UP000314294"/>
    </source>
</evidence>
<dbReference type="AlphaFoldDB" id="A0A4Z2G4C5"/>
<protein>
    <submittedName>
        <fullName evidence="2">Uncharacterized protein</fullName>
    </submittedName>
</protein>
<evidence type="ECO:0000256" key="1">
    <source>
        <dbReference type="SAM" id="Coils"/>
    </source>
</evidence>
<keyword evidence="1" id="KW-0175">Coiled coil</keyword>
<sequence length="233" mass="26191">MLLLRSWSSWAERSFSLWSRIICWYKLISSSFAESAACRRRRSHRVGRASGVMQENLPAAGEPSTQSDAHLPLLHFGVDGGHYGVILLSSAVDLLHQLSDLKKNKNKKNKEEEEEEEQQEEQAALQLLVLQVQVLQRLVELAVGGAELPLGLGALVPAGRRLLLLLQLPAVEVHVLLQLLLLRAPHGYEIYVTSYRTRGTLHYWCLHTVVYVRARTVCPDEVLRAGPGLYAYH</sequence>
<comment type="caution">
    <text evidence="2">The sequence shown here is derived from an EMBL/GenBank/DDBJ whole genome shotgun (WGS) entry which is preliminary data.</text>
</comment>
<evidence type="ECO:0000313" key="2">
    <source>
        <dbReference type="EMBL" id="TNN48426.1"/>
    </source>
</evidence>
<feature type="coiled-coil region" evidence="1">
    <location>
        <begin position="91"/>
        <end position="128"/>
    </location>
</feature>